<evidence type="ECO:0000313" key="3">
    <source>
        <dbReference type="EMBL" id="CAL4958186.1"/>
    </source>
</evidence>
<proteinExistence type="predicted"/>
<dbReference type="Proteomes" id="UP001497457">
    <property type="component" value="Chromosome 18b"/>
</dbReference>
<sequence>MQETASAVILAVIWRLVSLWNGWSTQFLVLFSLVLQVVLLFLAGVRRHKDGGTLIGILWLAYQLADYTTTYALGNLGASSALREHQLVAFWAPFLLLHLGGPDNIAAYEALGAGYILYKHFSRGDGTFFSLAAAFMAVIGFIKSLEKTLALRRANLSIIRDSVRTEAPAKCTYSLEYEVPQRGFNGDTAQEEEFFKRHAHTLFHVCKSAVVDSSVDDEHPNRTNHGGPDRLLRGFTEKGTKYRWKLMEMELSLMYDILYTKAAMIHTLPGYCIRVASSLAVAASLLLFWFSGKARYNRVDVVVTYILLGGALLLETTSLLRAVFSTWTFAFLCTTRWSCLRHAVLFSGRWDQLRHVVVSIHRVAYITGIAGCFRLSRRWHGTMGQCSMLDMCTLWGTHRPLSSIWARMLYSRVWTVNVPETVKDRVVKHIASIVKKGDMNTLGVIRTHWGKAALEYHGFDIIEARLGAELQEAIIIWHIATDILLAELGKLRTKDTETDVGAIKAISYYMMFLLVQRPAMLPGLAQIKLYQRTEKTLSDEWKRAIEGSAPTLSSSWIGSIYMTSPNFHSRLQRREQLAMRLLNDKPELDEYGISSRVRFGVDLSQKLVDREVERKDSVRVVLDVWTDILVYTANRCSREAHAKQLSRGGELTTIIWLMAEHRHQASG</sequence>
<dbReference type="Pfam" id="PF04578">
    <property type="entry name" value="DUF594"/>
    <property type="match status" value="1"/>
</dbReference>
<feature type="transmembrane region" description="Helical" evidence="1">
    <location>
        <begin position="23"/>
        <end position="42"/>
    </location>
</feature>
<evidence type="ECO:0000313" key="4">
    <source>
        <dbReference type="Proteomes" id="UP001497457"/>
    </source>
</evidence>
<keyword evidence="1" id="KW-1133">Transmembrane helix</keyword>
<dbReference type="PANTHER" id="PTHR31325">
    <property type="entry name" value="OS01G0798800 PROTEIN-RELATED"/>
    <property type="match status" value="1"/>
</dbReference>
<dbReference type="AlphaFoldDB" id="A0ABC8Z9T4"/>
<evidence type="ECO:0000256" key="1">
    <source>
        <dbReference type="SAM" id="Phobius"/>
    </source>
</evidence>
<protein>
    <recommendedName>
        <fullName evidence="2">DUF4220 domain-containing protein</fullName>
    </recommendedName>
</protein>
<dbReference type="InterPro" id="IPR025315">
    <property type="entry name" value="DUF4220"/>
</dbReference>
<reference evidence="3" key="1">
    <citation type="submission" date="2024-10" db="EMBL/GenBank/DDBJ databases">
        <authorList>
            <person name="Ryan C."/>
        </authorList>
    </citation>
    <scope>NUCLEOTIDE SEQUENCE [LARGE SCALE GENOMIC DNA]</scope>
</reference>
<accession>A0ABC8Z9T4</accession>
<name>A0ABC8Z9T4_9POAL</name>
<feature type="transmembrane region" description="Helical" evidence="1">
    <location>
        <begin position="54"/>
        <end position="73"/>
    </location>
</feature>
<dbReference type="Pfam" id="PF13968">
    <property type="entry name" value="DUF4220"/>
    <property type="match status" value="1"/>
</dbReference>
<feature type="transmembrane region" description="Helical" evidence="1">
    <location>
        <begin position="271"/>
        <end position="290"/>
    </location>
</feature>
<feature type="domain" description="DUF4220" evidence="2">
    <location>
        <begin position="59"/>
        <end position="390"/>
    </location>
</feature>
<feature type="transmembrane region" description="Helical" evidence="1">
    <location>
        <begin position="127"/>
        <end position="145"/>
    </location>
</feature>
<evidence type="ECO:0000259" key="2">
    <source>
        <dbReference type="Pfam" id="PF13968"/>
    </source>
</evidence>
<keyword evidence="1" id="KW-0812">Transmembrane</keyword>
<keyword evidence="4" id="KW-1185">Reference proteome</keyword>
<feature type="transmembrane region" description="Helical" evidence="1">
    <location>
        <begin position="302"/>
        <end position="324"/>
    </location>
</feature>
<gene>
    <name evidence="3" type="ORF">URODEC1_LOCUS42976</name>
</gene>
<dbReference type="EMBL" id="OZ075128">
    <property type="protein sequence ID" value="CAL4958186.1"/>
    <property type="molecule type" value="Genomic_DNA"/>
</dbReference>
<organism evidence="3 4">
    <name type="scientific">Urochloa decumbens</name>
    <dbReference type="NCBI Taxonomy" id="240449"/>
    <lineage>
        <taxon>Eukaryota</taxon>
        <taxon>Viridiplantae</taxon>
        <taxon>Streptophyta</taxon>
        <taxon>Embryophyta</taxon>
        <taxon>Tracheophyta</taxon>
        <taxon>Spermatophyta</taxon>
        <taxon>Magnoliopsida</taxon>
        <taxon>Liliopsida</taxon>
        <taxon>Poales</taxon>
        <taxon>Poaceae</taxon>
        <taxon>PACMAD clade</taxon>
        <taxon>Panicoideae</taxon>
        <taxon>Panicodae</taxon>
        <taxon>Paniceae</taxon>
        <taxon>Melinidinae</taxon>
        <taxon>Urochloa</taxon>
    </lineage>
</organism>
<dbReference type="InterPro" id="IPR007658">
    <property type="entry name" value="DUF594"/>
</dbReference>
<keyword evidence="1" id="KW-0472">Membrane</keyword>